<dbReference type="InterPro" id="IPR059029">
    <property type="entry name" value="FAM13A_dom"/>
</dbReference>
<evidence type="ECO:0000259" key="2">
    <source>
        <dbReference type="Pfam" id="PF26116"/>
    </source>
</evidence>
<gene>
    <name evidence="3" type="ORF">TM35_000421610</name>
</gene>
<feature type="region of interest" description="Disordered" evidence="1">
    <location>
        <begin position="166"/>
        <end position="292"/>
    </location>
</feature>
<evidence type="ECO:0000313" key="3">
    <source>
        <dbReference type="EMBL" id="ORC84703.1"/>
    </source>
</evidence>
<dbReference type="RefSeq" id="XP_028878769.1">
    <property type="nucleotide sequence ID" value="XM_029029972.1"/>
</dbReference>
<feature type="compositionally biased region" description="Low complexity" evidence="1">
    <location>
        <begin position="189"/>
        <end position="202"/>
    </location>
</feature>
<feature type="domain" description="FAM13A-like" evidence="2">
    <location>
        <begin position="116"/>
        <end position="171"/>
    </location>
</feature>
<dbReference type="Gene3D" id="1.10.10.1460">
    <property type="match status" value="1"/>
</dbReference>
<accession>A0A1X0NJS6</accession>
<proteinExistence type="predicted"/>
<comment type="caution">
    <text evidence="3">The sequence shown here is derived from an EMBL/GenBank/DDBJ whole genome shotgun (WGS) entry which is preliminary data.</text>
</comment>
<dbReference type="VEuPathDB" id="TriTrypDB:TM35_000421610"/>
<evidence type="ECO:0000313" key="4">
    <source>
        <dbReference type="Proteomes" id="UP000192257"/>
    </source>
</evidence>
<dbReference type="OrthoDB" id="264668at2759"/>
<dbReference type="PANTHER" id="PTHR15904">
    <property type="entry name" value="FAM13"/>
    <property type="match status" value="1"/>
</dbReference>
<dbReference type="EMBL" id="NBCO01000042">
    <property type="protein sequence ID" value="ORC84703.1"/>
    <property type="molecule type" value="Genomic_DNA"/>
</dbReference>
<evidence type="ECO:0000256" key="1">
    <source>
        <dbReference type="SAM" id="MobiDB-lite"/>
    </source>
</evidence>
<dbReference type="GeneID" id="39989752"/>
<name>A0A1X0NJS6_9TRYP</name>
<dbReference type="AlphaFoldDB" id="A0A1X0NJS6"/>
<dbReference type="InterPro" id="IPR039102">
    <property type="entry name" value="FAM13"/>
</dbReference>
<feature type="domain" description="FAM13A-like" evidence="2">
    <location>
        <begin position="289"/>
        <end position="342"/>
    </location>
</feature>
<keyword evidence="4" id="KW-1185">Reference proteome</keyword>
<reference evidence="3 4" key="1">
    <citation type="submission" date="2017-03" db="EMBL/GenBank/DDBJ databases">
        <title>An alternative strategy for trypanosome survival in the mammalian bloodstream revealed through genome and transcriptome analysis of the ubiquitous bovine parasite Trypanosoma (Megatrypanum) theileri.</title>
        <authorList>
            <person name="Kelly S."/>
            <person name="Ivens A."/>
            <person name="Mott A."/>
            <person name="O'Neill E."/>
            <person name="Emms D."/>
            <person name="Macleod O."/>
            <person name="Voorheis P."/>
            <person name="Matthews J."/>
            <person name="Matthews K."/>
            <person name="Carrington M."/>
        </authorList>
    </citation>
    <scope>NUCLEOTIDE SEQUENCE [LARGE SCALE GENOMIC DNA]</scope>
    <source>
        <strain evidence="3">Edinburgh</strain>
    </source>
</reference>
<feature type="compositionally biased region" description="Polar residues" evidence="1">
    <location>
        <begin position="261"/>
        <end position="292"/>
    </location>
</feature>
<feature type="compositionally biased region" description="Polar residues" evidence="1">
    <location>
        <begin position="237"/>
        <end position="251"/>
    </location>
</feature>
<dbReference type="Proteomes" id="UP000192257">
    <property type="component" value="Unassembled WGS sequence"/>
</dbReference>
<dbReference type="Pfam" id="PF26116">
    <property type="entry name" value="FAM13A"/>
    <property type="match status" value="2"/>
</dbReference>
<dbReference type="PANTHER" id="PTHR15904:SF17">
    <property type="entry name" value="RHO-GAP DOMAIN-CONTAINING PROTEIN"/>
    <property type="match status" value="1"/>
</dbReference>
<feature type="region of interest" description="Disordered" evidence="1">
    <location>
        <begin position="385"/>
        <end position="406"/>
    </location>
</feature>
<protein>
    <recommendedName>
        <fullName evidence="2">FAM13A-like domain-containing protein</fullName>
    </recommendedName>
</protein>
<sequence>MRADANALLLQSVAQTVDALSFTQSHVIDEDFRAHSRATIDSVRSLQREQRGRIDNAYGPRPLSCNALAAQLAATYRGEAAALEMAKENRNSNNVNNNNNNNNVDPTVVVTGHMTHSQCQAFKKEMKQRIHEWERAFRDEHGVAVTAHDKAALRHVYELYKAAKNRLRDTESPRNGSSEQPVTDRDASQEQQYHPQQQQQQGRRGGGEQQQQQQPQQPLHGMYNGSTGDRRGEATSGGLQLNSFSANQHETGGSAGFTAPATVTSSANGVRPSSTSSSQTRGAPVSQMSNEDLATEKRYLKRILHHFESEFEQQNGHAPTKNDRRAFTREYTRYGELKNEIQRRSENMNVRGSNGNVGTSTAAVENGEQPTGDVAATATTTSISATTTPGMTTTTTTTTSTNGIGL</sequence>
<organism evidence="3 4">
    <name type="scientific">Trypanosoma theileri</name>
    <dbReference type="NCBI Taxonomy" id="67003"/>
    <lineage>
        <taxon>Eukaryota</taxon>
        <taxon>Discoba</taxon>
        <taxon>Euglenozoa</taxon>
        <taxon>Kinetoplastea</taxon>
        <taxon>Metakinetoplastina</taxon>
        <taxon>Trypanosomatida</taxon>
        <taxon>Trypanosomatidae</taxon>
        <taxon>Trypanosoma</taxon>
    </lineage>
</organism>